<comment type="subcellular location">
    <subcellularLocation>
        <location evidence="1">Membrane</location>
        <topology evidence="1">Multi-pass membrane protein</topology>
    </subcellularLocation>
</comment>
<evidence type="ECO:0000256" key="3">
    <source>
        <dbReference type="ARBA" id="ARBA00022989"/>
    </source>
</evidence>
<keyword evidence="2 6" id="KW-0812">Transmembrane</keyword>
<dbReference type="PRINTS" id="PR01036">
    <property type="entry name" value="TCRTETB"/>
</dbReference>
<feature type="transmembrane region" description="Helical" evidence="6">
    <location>
        <begin position="155"/>
        <end position="178"/>
    </location>
</feature>
<feature type="transmembrane region" description="Helical" evidence="6">
    <location>
        <begin position="125"/>
        <end position="143"/>
    </location>
</feature>
<evidence type="ECO:0000256" key="4">
    <source>
        <dbReference type="ARBA" id="ARBA00023136"/>
    </source>
</evidence>
<dbReference type="Gene3D" id="1.20.1250.20">
    <property type="entry name" value="MFS general substrate transporter like domains"/>
    <property type="match status" value="1"/>
</dbReference>
<sequence>MAPPAPPETHLSAETEQPPQLNISSVSSLRMFFGVLGPWTCLFLSALETAIVATALRTISDDLHGLAQSNWLVLAYPITYNAQTMPSCETCMLFRAFQGLGGSGIYSTVFIIIAKIATVEKAGMYTGILSSVFALASLLGPILGGTIVDNTTWRWVFFINGPGIVFSLVLVIPAIPGVNHRLLGKGQIQCVHVIGGLLSFPWPIMPIFALQKAGDGYEWDSSPIIGTLVGGGVGLIAYCV</sequence>
<dbReference type="InterPro" id="IPR036259">
    <property type="entry name" value="MFS_trans_sf"/>
</dbReference>
<name>A0A2K0UTT1_GIBNY</name>
<feature type="domain" description="Major facilitator superfamily (MFS) profile" evidence="7">
    <location>
        <begin position="1"/>
        <end position="240"/>
    </location>
</feature>
<keyword evidence="4 6" id="KW-0472">Membrane</keyword>
<feature type="transmembrane region" description="Helical" evidence="6">
    <location>
        <begin position="92"/>
        <end position="113"/>
    </location>
</feature>
<proteinExistence type="predicted"/>
<keyword evidence="3 6" id="KW-1133">Transmembrane helix</keyword>
<dbReference type="STRING" id="42673.A0A2K0UTT1"/>
<dbReference type="InterPro" id="IPR020846">
    <property type="entry name" value="MFS_dom"/>
</dbReference>
<dbReference type="Pfam" id="PF07690">
    <property type="entry name" value="MFS_1"/>
    <property type="match status" value="1"/>
</dbReference>
<evidence type="ECO:0000259" key="7">
    <source>
        <dbReference type="PROSITE" id="PS50850"/>
    </source>
</evidence>
<dbReference type="OrthoDB" id="440553at2759"/>
<dbReference type="EMBL" id="MTQA01000312">
    <property type="protein sequence ID" value="PNP61168.1"/>
    <property type="molecule type" value="Genomic_DNA"/>
</dbReference>
<comment type="caution">
    <text evidence="8">The sequence shown here is derived from an EMBL/GenBank/DDBJ whole genome shotgun (WGS) entry which is preliminary data.</text>
</comment>
<keyword evidence="5" id="KW-0325">Glycoprotein</keyword>
<dbReference type="GO" id="GO:0022857">
    <property type="term" value="F:transmembrane transporter activity"/>
    <property type="evidence" value="ECO:0007669"/>
    <property type="project" value="InterPro"/>
</dbReference>
<dbReference type="SUPFAM" id="SSF103473">
    <property type="entry name" value="MFS general substrate transporter"/>
    <property type="match status" value="1"/>
</dbReference>
<organism evidence="8 9">
    <name type="scientific">Gibberella nygamai</name>
    <name type="common">Bean root rot disease fungus</name>
    <name type="synonym">Fusarium nygamai</name>
    <dbReference type="NCBI Taxonomy" id="42673"/>
    <lineage>
        <taxon>Eukaryota</taxon>
        <taxon>Fungi</taxon>
        <taxon>Dikarya</taxon>
        <taxon>Ascomycota</taxon>
        <taxon>Pezizomycotina</taxon>
        <taxon>Sordariomycetes</taxon>
        <taxon>Hypocreomycetidae</taxon>
        <taxon>Hypocreales</taxon>
        <taxon>Nectriaceae</taxon>
        <taxon>Fusarium</taxon>
        <taxon>Fusarium fujikuroi species complex</taxon>
    </lineage>
</organism>
<feature type="transmembrane region" description="Helical" evidence="6">
    <location>
        <begin position="190"/>
        <end position="209"/>
    </location>
</feature>
<dbReference type="PANTHER" id="PTHR23501">
    <property type="entry name" value="MAJOR FACILITATOR SUPERFAMILY"/>
    <property type="match status" value="1"/>
</dbReference>
<dbReference type="PROSITE" id="PS50850">
    <property type="entry name" value="MFS"/>
    <property type="match status" value="1"/>
</dbReference>
<evidence type="ECO:0000256" key="1">
    <source>
        <dbReference type="ARBA" id="ARBA00004141"/>
    </source>
</evidence>
<dbReference type="GO" id="GO:0005886">
    <property type="term" value="C:plasma membrane"/>
    <property type="evidence" value="ECO:0007669"/>
    <property type="project" value="TreeGrafter"/>
</dbReference>
<dbReference type="PANTHER" id="PTHR23501:SF43">
    <property type="entry name" value="MULTIDRUG TRANSPORTER, PUTATIVE (AFU_ORTHOLOGUE AFUA_6G03040)-RELATED"/>
    <property type="match status" value="1"/>
</dbReference>
<dbReference type="InterPro" id="IPR011701">
    <property type="entry name" value="MFS"/>
</dbReference>
<protein>
    <recommendedName>
        <fullName evidence="7">Major facilitator superfamily (MFS) profile domain-containing protein</fullName>
    </recommendedName>
</protein>
<reference evidence="8 9" key="1">
    <citation type="submission" date="2017-06" db="EMBL/GenBank/DDBJ databases">
        <title>Genome of Fusarium nygamai isolate CS10214.</title>
        <authorList>
            <person name="Gardiner D.M."/>
            <person name="Obanor F."/>
            <person name="Kazan K."/>
        </authorList>
    </citation>
    <scope>NUCLEOTIDE SEQUENCE [LARGE SCALE GENOMIC DNA]</scope>
    <source>
        <strain evidence="8 9">CS10214</strain>
    </source>
</reference>
<evidence type="ECO:0000313" key="9">
    <source>
        <dbReference type="Proteomes" id="UP000236664"/>
    </source>
</evidence>
<accession>A0A2K0UTT1</accession>
<keyword evidence="9" id="KW-1185">Reference proteome</keyword>
<gene>
    <name evidence="8" type="ORF">FNYG_14085</name>
</gene>
<evidence type="ECO:0000256" key="2">
    <source>
        <dbReference type="ARBA" id="ARBA00022692"/>
    </source>
</evidence>
<evidence type="ECO:0000313" key="8">
    <source>
        <dbReference type="EMBL" id="PNP61168.1"/>
    </source>
</evidence>
<evidence type="ECO:0000256" key="6">
    <source>
        <dbReference type="SAM" id="Phobius"/>
    </source>
</evidence>
<dbReference type="Proteomes" id="UP000236664">
    <property type="component" value="Unassembled WGS sequence"/>
</dbReference>
<evidence type="ECO:0000256" key="5">
    <source>
        <dbReference type="ARBA" id="ARBA00023180"/>
    </source>
</evidence>
<dbReference type="AlphaFoldDB" id="A0A2K0UTT1"/>
<feature type="transmembrane region" description="Helical" evidence="6">
    <location>
        <begin position="31"/>
        <end position="56"/>
    </location>
</feature>